<gene>
    <name evidence="1" type="ORF">BKA14_001649</name>
</gene>
<comment type="caution">
    <text evidence="1">The sequence shown here is derived from an EMBL/GenBank/DDBJ whole genome shotgun (WGS) entry which is preliminary data.</text>
</comment>
<keyword evidence="2" id="KW-1185">Reference proteome</keyword>
<dbReference type="Proteomes" id="UP000542742">
    <property type="component" value="Unassembled WGS sequence"/>
</dbReference>
<proteinExistence type="predicted"/>
<sequence>MGNRFRMDNRSYARRPKHRDLRMHIPAAMTILRASDWNTTLSGTEYIATAHVLPVEDCVVDAFVHVRATGKPRALIVSALPHAAP</sequence>
<dbReference type="AlphaFoldDB" id="A0A7W7CMY8"/>
<organism evidence="1 2">
    <name type="scientific">Paractinoplanes abujensis</name>
    <dbReference type="NCBI Taxonomy" id="882441"/>
    <lineage>
        <taxon>Bacteria</taxon>
        <taxon>Bacillati</taxon>
        <taxon>Actinomycetota</taxon>
        <taxon>Actinomycetes</taxon>
        <taxon>Micromonosporales</taxon>
        <taxon>Micromonosporaceae</taxon>
        <taxon>Paractinoplanes</taxon>
    </lineage>
</organism>
<name>A0A7W7CMY8_9ACTN</name>
<reference evidence="1 2" key="1">
    <citation type="submission" date="2020-08" db="EMBL/GenBank/DDBJ databases">
        <title>Sequencing the genomes of 1000 actinobacteria strains.</title>
        <authorList>
            <person name="Klenk H.-P."/>
        </authorList>
    </citation>
    <scope>NUCLEOTIDE SEQUENCE [LARGE SCALE GENOMIC DNA]</scope>
    <source>
        <strain evidence="1 2">DSM 45518</strain>
    </source>
</reference>
<accession>A0A7W7CMY8</accession>
<dbReference type="EMBL" id="JACHMF010000001">
    <property type="protein sequence ID" value="MBB4691501.1"/>
    <property type="molecule type" value="Genomic_DNA"/>
</dbReference>
<protein>
    <submittedName>
        <fullName evidence="1">Uncharacterized protein</fullName>
    </submittedName>
</protein>
<evidence type="ECO:0000313" key="1">
    <source>
        <dbReference type="EMBL" id="MBB4691501.1"/>
    </source>
</evidence>
<evidence type="ECO:0000313" key="2">
    <source>
        <dbReference type="Proteomes" id="UP000542742"/>
    </source>
</evidence>